<evidence type="ECO:0000313" key="1">
    <source>
        <dbReference type="EMBL" id="GBP55508.1"/>
    </source>
</evidence>
<evidence type="ECO:0000313" key="2">
    <source>
        <dbReference type="Proteomes" id="UP000299102"/>
    </source>
</evidence>
<sequence>MAWQENTKLMIVYGYPGSDWSHSRGGVCQPGLNCAGAIAPTLSGLLAEMAFRKCKGISKVIRLYFGDTFSGRLARCALVQVALRLHAMALLFDSGRAAAARAQPGWYSGNRSRPCHELHSIDGVFGRRRRRSSLMLIVSQASATAFVLVKPVVNSDKNSGKG</sequence>
<organism evidence="1 2">
    <name type="scientific">Eumeta variegata</name>
    <name type="common">Bagworm moth</name>
    <name type="synonym">Eumeta japonica</name>
    <dbReference type="NCBI Taxonomy" id="151549"/>
    <lineage>
        <taxon>Eukaryota</taxon>
        <taxon>Metazoa</taxon>
        <taxon>Ecdysozoa</taxon>
        <taxon>Arthropoda</taxon>
        <taxon>Hexapoda</taxon>
        <taxon>Insecta</taxon>
        <taxon>Pterygota</taxon>
        <taxon>Neoptera</taxon>
        <taxon>Endopterygota</taxon>
        <taxon>Lepidoptera</taxon>
        <taxon>Glossata</taxon>
        <taxon>Ditrysia</taxon>
        <taxon>Tineoidea</taxon>
        <taxon>Psychidae</taxon>
        <taxon>Oiketicinae</taxon>
        <taxon>Eumeta</taxon>
    </lineage>
</organism>
<keyword evidence="2" id="KW-1185">Reference proteome</keyword>
<dbReference type="EMBL" id="BGZK01000671">
    <property type="protein sequence ID" value="GBP55508.1"/>
    <property type="molecule type" value="Genomic_DNA"/>
</dbReference>
<protein>
    <submittedName>
        <fullName evidence="1">Uncharacterized protein</fullName>
    </submittedName>
</protein>
<proteinExistence type="predicted"/>
<accession>A0A4C1WVQ2</accession>
<dbReference type="Proteomes" id="UP000299102">
    <property type="component" value="Unassembled WGS sequence"/>
</dbReference>
<comment type="caution">
    <text evidence="1">The sequence shown here is derived from an EMBL/GenBank/DDBJ whole genome shotgun (WGS) entry which is preliminary data.</text>
</comment>
<dbReference type="AlphaFoldDB" id="A0A4C1WVQ2"/>
<reference evidence="1 2" key="1">
    <citation type="journal article" date="2019" name="Commun. Biol.">
        <title>The bagworm genome reveals a unique fibroin gene that provides high tensile strength.</title>
        <authorList>
            <person name="Kono N."/>
            <person name="Nakamura H."/>
            <person name="Ohtoshi R."/>
            <person name="Tomita M."/>
            <person name="Numata K."/>
            <person name="Arakawa K."/>
        </authorList>
    </citation>
    <scope>NUCLEOTIDE SEQUENCE [LARGE SCALE GENOMIC DNA]</scope>
</reference>
<gene>
    <name evidence="1" type="ORF">EVAR_36231_1</name>
</gene>
<name>A0A4C1WVQ2_EUMVA</name>